<dbReference type="PANTHER" id="PTHR11533">
    <property type="entry name" value="PROTEASE M1 ZINC METALLOPROTEASE"/>
    <property type="match status" value="1"/>
</dbReference>
<feature type="domain" description="Peptidase M1 membrane alanine aminopeptidase" evidence="14">
    <location>
        <begin position="319"/>
        <end position="458"/>
    </location>
</feature>
<dbReference type="Proteomes" id="UP000523079">
    <property type="component" value="Unassembled WGS sequence"/>
</dbReference>
<sequence>MRRTAPVVAALALSLPLASLTVTGLPASAAAVPKGGSPGATSIGDPLFPTIGNGGYDVRHYDISLDYRSNTSIRATTTIAARATKRLSRFSLDLEGLHVDAVTVDGHTARFRRAGTKLIITPSHPLVGSFTTKVRYHGAPVTHTDPDGSPDGWIRTTDGATVQSEPVGAATWFPNNNTPQDKAGFRVSVTAPSALAVAGNGTLVKHRHGARTTWTWTQPRPMATYLAMISVGRYQVTHTSVRLRSGKRIPVWNFVDPIFGSAKSERDLVGPIIRFEEGFYGPYPWNSAGVVIDNSKSGYALENAGRPVFDGLPDVLTEVHEYGHQWYGDSVTPKRWMDVWLNEGFADYTEKLWTAKHGGQSVRAQYQTIYDDTPAGGRLWSPAPARFSDPADLFGDPVYTRGGMTLAALRFEIGDTAFFSLLRRWAADHRYGSGTTAEFIALAERVSHRQLDGFFTTWLYTAKKPARF</sequence>
<keyword evidence="7" id="KW-0479">Metal-binding</keyword>
<evidence type="ECO:0000256" key="13">
    <source>
        <dbReference type="SAM" id="SignalP"/>
    </source>
</evidence>
<evidence type="ECO:0000256" key="3">
    <source>
        <dbReference type="ARBA" id="ARBA00010136"/>
    </source>
</evidence>
<dbReference type="Gene3D" id="1.10.390.10">
    <property type="entry name" value="Neutral Protease Domain 2"/>
    <property type="match status" value="1"/>
</dbReference>
<evidence type="ECO:0000256" key="2">
    <source>
        <dbReference type="ARBA" id="ARBA00001947"/>
    </source>
</evidence>
<evidence type="ECO:0000256" key="12">
    <source>
        <dbReference type="ARBA" id="ARBA00031533"/>
    </source>
</evidence>
<dbReference type="EMBL" id="JACGWT010000005">
    <property type="protein sequence ID" value="MBA8795720.1"/>
    <property type="molecule type" value="Genomic_DNA"/>
</dbReference>
<keyword evidence="6" id="KW-0645">Protease</keyword>
<reference evidence="16 17" key="1">
    <citation type="submission" date="2020-07" db="EMBL/GenBank/DDBJ databases">
        <title>Sequencing the genomes of 1000 actinobacteria strains.</title>
        <authorList>
            <person name="Klenk H.-P."/>
        </authorList>
    </citation>
    <scope>NUCLEOTIDE SEQUENCE [LARGE SCALE GENOMIC DNA]</scope>
    <source>
        <strain evidence="16 17">DSM 100723</strain>
    </source>
</reference>
<evidence type="ECO:0000313" key="17">
    <source>
        <dbReference type="Proteomes" id="UP000523079"/>
    </source>
</evidence>
<evidence type="ECO:0000256" key="8">
    <source>
        <dbReference type="ARBA" id="ARBA00022801"/>
    </source>
</evidence>
<dbReference type="InterPro" id="IPR001930">
    <property type="entry name" value="Peptidase_M1"/>
</dbReference>
<keyword evidence="9" id="KW-0862">Zinc</keyword>
<feature type="domain" description="Aminopeptidase N-like N-terminal" evidence="15">
    <location>
        <begin position="60"/>
        <end position="226"/>
    </location>
</feature>
<dbReference type="GO" id="GO:0008270">
    <property type="term" value="F:zinc ion binding"/>
    <property type="evidence" value="ECO:0007669"/>
    <property type="project" value="InterPro"/>
</dbReference>
<gene>
    <name evidence="16" type="ORF">FHX74_003356</name>
</gene>
<keyword evidence="8" id="KW-0378">Hydrolase</keyword>
<keyword evidence="16" id="KW-0031">Aminopeptidase</keyword>
<dbReference type="InterPro" id="IPR014782">
    <property type="entry name" value="Peptidase_M1_dom"/>
</dbReference>
<dbReference type="RefSeq" id="WP_182561301.1">
    <property type="nucleotide sequence ID" value="NZ_JACGWT010000005.1"/>
</dbReference>
<dbReference type="Pfam" id="PF01433">
    <property type="entry name" value="Peptidase_M1"/>
    <property type="match status" value="1"/>
</dbReference>
<comment type="catalytic activity">
    <reaction evidence="1">
        <text>Release of an N-terminal amino acid, Xaa-|-Yaa- from a peptide, amide or arylamide. Xaa is preferably Ala, but may be most amino acids including Pro (slow action). When a terminal hydrophobic residue is followed by a prolyl residue, the two may be released as an intact Xaa-Pro dipeptide.</text>
        <dbReference type="EC" id="3.4.11.2"/>
    </reaction>
</comment>
<evidence type="ECO:0000313" key="16">
    <source>
        <dbReference type="EMBL" id="MBA8795720.1"/>
    </source>
</evidence>
<dbReference type="Pfam" id="PF17900">
    <property type="entry name" value="Peptidase_M1_N"/>
    <property type="match status" value="1"/>
</dbReference>
<feature type="chain" id="PRO_5030776448" description="Aminopeptidase N" evidence="13">
    <location>
        <begin position="30"/>
        <end position="468"/>
    </location>
</feature>
<dbReference type="PANTHER" id="PTHR11533:SF297">
    <property type="entry name" value="AMINOPEPTIDASE N"/>
    <property type="match status" value="1"/>
</dbReference>
<feature type="signal peptide" evidence="13">
    <location>
        <begin position="1"/>
        <end position="29"/>
    </location>
</feature>
<dbReference type="EC" id="3.4.11.2" evidence="4"/>
<evidence type="ECO:0000256" key="6">
    <source>
        <dbReference type="ARBA" id="ARBA00022670"/>
    </source>
</evidence>
<dbReference type="AlphaFoldDB" id="A0A7W3P784"/>
<dbReference type="InterPro" id="IPR042097">
    <property type="entry name" value="Aminopeptidase_N-like_N_sf"/>
</dbReference>
<evidence type="ECO:0000256" key="4">
    <source>
        <dbReference type="ARBA" id="ARBA00012564"/>
    </source>
</evidence>
<dbReference type="GO" id="GO:0008237">
    <property type="term" value="F:metallopeptidase activity"/>
    <property type="evidence" value="ECO:0007669"/>
    <property type="project" value="UniProtKB-KW"/>
</dbReference>
<accession>A0A7W3P784</accession>
<evidence type="ECO:0000256" key="9">
    <source>
        <dbReference type="ARBA" id="ARBA00022833"/>
    </source>
</evidence>
<dbReference type="InterPro" id="IPR027268">
    <property type="entry name" value="Peptidase_M4/M1_CTD_sf"/>
</dbReference>
<dbReference type="Gene3D" id="2.60.40.1730">
    <property type="entry name" value="tricorn interacting facor f3 domain"/>
    <property type="match status" value="1"/>
</dbReference>
<evidence type="ECO:0000256" key="1">
    <source>
        <dbReference type="ARBA" id="ARBA00000098"/>
    </source>
</evidence>
<evidence type="ECO:0000259" key="15">
    <source>
        <dbReference type="Pfam" id="PF17900"/>
    </source>
</evidence>
<dbReference type="CDD" id="cd09603">
    <property type="entry name" value="M1_APN_like"/>
    <property type="match status" value="1"/>
</dbReference>
<keyword evidence="10" id="KW-0482">Metalloprotease</keyword>
<dbReference type="SUPFAM" id="SSF55486">
    <property type="entry name" value="Metalloproteases ('zincins'), catalytic domain"/>
    <property type="match status" value="1"/>
</dbReference>
<keyword evidence="13" id="KW-0732">Signal</keyword>
<protein>
    <recommendedName>
        <fullName evidence="5">Aminopeptidase N</fullName>
        <ecNumber evidence="4">3.4.11.2</ecNumber>
    </recommendedName>
    <alternativeName>
        <fullName evidence="11">Alanine aminopeptidase</fullName>
    </alternativeName>
    <alternativeName>
        <fullName evidence="12">Lysyl aminopeptidase</fullName>
    </alternativeName>
</protein>
<dbReference type="GO" id="GO:0016285">
    <property type="term" value="F:alanyl aminopeptidase activity"/>
    <property type="evidence" value="ECO:0007669"/>
    <property type="project" value="UniProtKB-EC"/>
</dbReference>
<dbReference type="InterPro" id="IPR050344">
    <property type="entry name" value="Peptidase_M1_aminopeptidases"/>
</dbReference>
<dbReference type="GO" id="GO:0006508">
    <property type="term" value="P:proteolysis"/>
    <property type="evidence" value="ECO:0007669"/>
    <property type="project" value="UniProtKB-KW"/>
</dbReference>
<proteinExistence type="inferred from homology"/>
<dbReference type="PRINTS" id="PR00756">
    <property type="entry name" value="ALADIPTASE"/>
</dbReference>
<evidence type="ECO:0000256" key="10">
    <source>
        <dbReference type="ARBA" id="ARBA00023049"/>
    </source>
</evidence>
<organism evidence="16 17">
    <name type="scientific">Microlunatus kandeliicorticis</name>
    <dbReference type="NCBI Taxonomy" id="1759536"/>
    <lineage>
        <taxon>Bacteria</taxon>
        <taxon>Bacillati</taxon>
        <taxon>Actinomycetota</taxon>
        <taxon>Actinomycetes</taxon>
        <taxon>Propionibacteriales</taxon>
        <taxon>Propionibacteriaceae</taxon>
        <taxon>Microlunatus</taxon>
    </lineage>
</organism>
<evidence type="ECO:0000256" key="11">
    <source>
        <dbReference type="ARBA" id="ARBA00029811"/>
    </source>
</evidence>
<comment type="similarity">
    <text evidence="3">Belongs to the peptidase M1 family.</text>
</comment>
<dbReference type="SUPFAM" id="SSF63737">
    <property type="entry name" value="Leukotriene A4 hydrolase N-terminal domain"/>
    <property type="match status" value="1"/>
</dbReference>
<comment type="cofactor">
    <cofactor evidence="2">
        <name>Zn(2+)</name>
        <dbReference type="ChEBI" id="CHEBI:29105"/>
    </cofactor>
</comment>
<evidence type="ECO:0000256" key="7">
    <source>
        <dbReference type="ARBA" id="ARBA00022723"/>
    </source>
</evidence>
<evidence type="ECO:0000256" key="5">
    <source>
        <dbReference type="ARBA" id="ARBA00015611"/>
    </source>
</evidence>
<evidence type="ECO:0000259" key="14">
    <source>
        <dbReference type="Pfam" id="PF01433"/>
    </source>
</evidence>
<keyword evidence="17" id="KW-1185">Reference proteome</keyword>
<name>A0A7W3P784_9ACTN</name>
<dbReference type="InterPro" id="IPR045357">
    <property type="entry name" value="Aminopeptidase_N-like_N"/>
</dbReference>
<comment type="caution">
    <text evidence="16">The sequence shown here is derived from an EMBL/GenBank/DDBJ whole genome shotgun (WGS) entry which is preliminary data.</text>
</comment>